<keyword evidence="5 7" id="KW-1133">Transmembrane helix</keyword>
<protein>
    <submittedName>
        <fullName evidence="9">DedA family protein</fullName>
    </submittedName>
</protein>
<dbReference type="RefSeq" id="WP_168887826.1">
    <property type="nucleotide sequence ID" value="NZ_JABAHY010000009.1"/>
</dbReference>
<feature type="transmembrane region" description="Helical" evidence="7">
    <location>
        <begin position="60"/>
        <end position="82"/>
    </location>
</feature>
<name>A0A7X8TKM9_9MICC</name>
<comment type="similarity">
    <text evidence="2 7">Belongs to the DedA family.</text>
</comment>
<evidence type="ECO:0000256" key="3">
    <source>
        <dbReference type="ARBA" id="ARBA00022475"/>
    </source>
</evidence>
<dbReference type="PANTHER" id="PTHR30353">
    <property type="entry name" value="INNER MEMBRANE PROTEIN DEDA-RELATED"/>
    <property type="match status" value="1"/>
</dbReference>
<dbReference type="InterPro" id="IPR032816">
    <property type="entry name" value="VTT_dom"/>
</dbReference>
<keyword evidence="10" id="KW-1185">Reference proteome</keyword>
<dbReference type="AlphaFoldDB" id="A0A7X8TKM9"/>
<feature type="domain" description="VTT" evidence="8">
    <location>
        <begin position="41"/>
        <end position="165"/>
    </location>
</feature>
<proteinExistence type="inferred from homology"/>
<evidence type="ECO:0000256" key="6">
    <source>
        <dbReference type="ARBA" id="ARBA00023136"/>
    </source>
</evidence>
<feature type="transmembrane region" description="Helical" evidence="7">
    <location>
        <begin position="21"/>
        <end position="40"/>
    </location>
</feature>
<feature type="transmembrane region" description="Helical" evidence="7">
    <location>
        <begin position="171"/>
        <end position="192"/>
    </location>
</feature>
<comment type="subcellular location">
    <subcellularLocation>
        <location evidence="1 7">Cell membrane</location>
        <topology evidence="1 7">Multi-pass membrane protein</topology>
    </subcellularLocation>
</comment>
<evidence type="ECO:0000256" key="7">
    <source>
        <dbReference type="RuleBase" id="RU367016"/>
    </source>
</evidence>
<dbReference type="GO" id="GO:0005886">
    <property type="term" value="C:plasma membrane"/>
    <property type="evidence" value="ECO:0007669"/>
    <property type="project" value="UniProtKB-SubCell"/>
</dbReference>
<comment type="caution">
    <text evidence="7">Lacks conserved residue(s) required for the propagation of feature annotation.</text>
</comment>
<keyword evidence="3 7" id="KW-1003">Cell membrane</keyword>
<evidence type="ECO:0000256" key="4">
    <source>
        <dbReference type="ARBA" id="ARBA00022692"/>
    </source>
</evidence>
<evidence type="ECO:0000256" key="5">
    <source>
        <dbReference type="ARBA" id="ARBA00022989"/>
    </source>
</evidence>
<dbReference type="Pfam" id="PF09335">
    <property type="entry name" value="VTT_dom"/>
    <property type="match status" value="1"/>
</dbReference>
<reference evidence="9 10" key="1">
    <citation type="submission" date="2020-04" db="EMBL/GenBank/DDBJ databases">
        <title>Nesterenkonia sp. nov., isolated from marine sediment.</title>
        <authorList>
            <person name="Zhang G."/>
        </authorList>
    </citation>
    <scope>NUCLEOTIDE SEQUENCE [LARGE SCALE GENOMIC DNA]</scope>
    <source>
        <strain evidence="9 10">MY13</strain>
    </source>
</reference>
<dbReference type="PANTHER" id="PTHR30353:SF15">
    <property type="entry name" value="INNER MEMBRANE PROTEIN YABI"/>
    <property type="match status" value="1"/>
</dbReference>
<evidence type="ECO:0000259" key="8">
    <source>
        <dbReference type="Pfam" id="PF09335"/>
    </source>
</evidence>
<evidence type="ECO:0000313" key="10">
    <source>
        <dbReference type="Proteomes" id="UP000523139"/>
    </source>
</evidence>
<evidence type="ECO:0000256" key="1">
    <source>
        <dbReference type="ARBA" id="ARBA00004651"/>
    </source>
</evidence>
<organism evidence="9 10">
    <name type="scientific">Nesterenkonia sedimenti</name>
    <dbReference type="NCBI Taxonomy" id="1463632"/>
    <lineage>
        <taxon>Bacteria</taxon>
        <taxon>Bacillati</taxon>
        <taxon>Actinomycetota</taxon>
        <taxon>Actinomycetes</taxon>
        <taxon>Micrococcales</taxon>
        <taxon>Micrococcaceae</taxon>
        <taxon>Nesterenkonia</taxon>
    </lineage>
</organism>
<dbReference type="Proteomes" id="UP000523139">
    <property type="component" value="Unassembled WGS sequence"/>
</dbReference>
<comment type="caution">
    <text evidence="9">The sequence shown here is derived from an EMBL/GenBank/DDBJ whole genome shotgun (WGS) entry which is preliminary data.</text>
</comment>
<evidence type="ECO:0000256" key="2">
    <source>
        <dbReference type="ARBA" id="ARBA00010792"/>
    </source>
</evidence>
<dbReference type="EMBL" id="JABAHY010000009">
    <property type="protein sequence ID" value="NLS10339.1"/>
    <property type="molecule type" value="Genomic_DNA"/>
</dbReference>
<keyword evidence="4 7" id="KW-0812">Transmembrane</keyword>
<gene>
    <name evidence="9" type="ORF">HGQ17_10115</name>
</gene>
<keyword evidence="6 7" id="KW-0472">Membrane</keyword>
<sequence>MGISDFFDQFNELIIEAASGWWTLVGLLAFCIADGFFPVLPSDTIVLGLGSVQGEPGTPFWVWVILVAAAGAVIGDFIAWNLGRWIGTDRFRWMRRPAPQRSLVWARHELDKRGVLVIFVGRFIPGARVAINFVAGSTQFSLRRFLLIDTFASLLWASWLTGLGAVGTALFGNMLIAMAVGICVAIVLGWLCERLFRLLTTWLDSRGYQLDPEGYQDIGEVPVEPPINLRRRKDDDA</sequence>
<dbReference type="InterPro" id="IPR032818">
    <property type="entry name" value="DedA-like"/>
</dbReference>
<accession>A0A7X8TKM9</accession>
<evidence type="ECO:0000313" key="9">
    <source>
        <dbReference type="EMBL" id="NLS10339.1"/>
    </source>
</evidence>